<dbReference type="Proteomes" id="UP000011713">
    <property type="component" value="Unassembled WGS sequence"/>
</dbReference>
<dbReference type="HOGENOM" id="CLU_2643278_0_0_1"/>
<dbReference type="VEuPathDB" id="FungiDB:HpaG813188"/>
<name>M4C273_HYAAE</name>
<reference evidence="2" key="1">
    <citation type="journal article" date="2010" name="Science">
        <title>Signatures of adaptation to obligate biotrophy in the Hyaloperonospora arabidopsidis genome.</title>
        <authorList>
            <person name="Baxter L."/>
            <person name="Tripathy S."/>
            <person name="Ishaque N."/>
            <person name="Boot N."/>
            <person name="Cabral A."/>
            <person name="Kemen E."/>
            <person name="Thines M."/>
            <person name="Ah-Fong A."/>
            <person name="Anderson R."/>
            <person name="Badejoko W."/>
            <person name="Bittner-Eddy P."/>
            <person name="Boore J.L."/>
            <person name="Chibucos M.C."/>
            <person name="Coates M."/>
            <person name="Dehal P."/>
            <person name="Delehaunty K."/>
            <person name="Dong S."/>
            <person name="Downton P."/>
            <person name="Dumas B."/>
            <person name="Fabro G."/>
            <person name="Fronick C."/>
            <person name="Fuerstenberg S.I."/>
            <person name="Fulton L."/>
            <person name="Gaulin E."/>
            <person name="Govers F."/>
            <person name="Hughes L."/>
            <person name="Humphray S."/>
            <person name="Jiang R.H."/>
            <person name="Judelson H."/>
            <person name="Kamoun S."/>
            <person name="Kyung K."/>
            <person name="Meijer H."/>
            <person name="Minx P."/>
            <person name="Morris P."/>
            <person name="Nelson J."/>
            <person name="Phuntumart V."/>
            <person name="Qutob D."/>
            <person name="Rehmany A."/>
            <person name="Rougon-Cardoso A."/>
            <person name="Ryden P."/>
            <person name="Torto-Alalibo T."/>
            <person name="Studholme D."/>
            <person name="Wang Y."/>
            <person name="Win J."/>
            <person name="Wood J."/>
            <person name="Clifton S.W."/>
            <person name="Rogers J."/>
            <person name="Van den Ackerveken G."/>
            <person name="Jones J.D."/>
            <person name="McDowell J.M."/>
            <person name="Beynon J."/>
            <person name="Tyler B.M."/>
        </authorList>
    </citation>
    <scope>NUCLEOTIDE SEQUENCE [LARGE SCALE GENOMIC DNA]</scope>
    <source>
        <strain evidence="2">Emoy2</strain>
    </source>
</reference>
<evidence type="ECO:0000313" key="2">
    <source>
        <dbReference type="Proteomes" id="UP000011713"/>
    </source>
</evidence>
<reference evidence="1" key="2">
    <citation type="submission" date="2015-06" db="UniProtKB">
        <authorList>
            <consortium name="EnsemblProtists"/>
        </authorList>
    </citation>
    <scope>IDENTIFICATION</scope>
    <source>
        <strain evidence="1">Emoy2</strain>
    </source>
</reference>
<proteinExistence type="predicted"/>
<dbReference type="AlphaFoldDB" id="M4C273"/>
<accession>M4C273</accession>
<sequence>MGGVQDVTIPRCRLGGIFEKNSKKCSSAAYVGRIFGSYVVLRCNGVPLLHDNLHKVNIKYEYCVRINTIFSQYYPDR</sequence>
<evidence type="ECO:0000313" key="1">
    <source>
        <dbReference type="EnsemblProtists" id="HpaP813188"/>
    </source>
</evidence>
<keyword evidence="2" id="KW-1185">Reference proteome</keyword>
<dbReference type="EMBL" id="JH598119">
    <property type="status" value="NOT_ANNOTATED_CDS"/>
    <property type="molecule type" value="Genomic_DNA"/>
</dbReference>
<organism evidence="1 2">
    <name type="scientific">Hyaloperonospora arabidopsidis (strain Emoy2)</name>
    <name type="common">Downy mildew agent</name>
    <name type="synonym">Peronospora arabidopsidis</name>
    <dbReference type="NCBI Taxonomy" id="559515"/>
    <lineage>
        <taxon>Eukaryota</taxon>
        <taxon>Sar</taxon>
        <taxon>Stramenopiles</taxon>
        <taxon>Oomycota</taxon>
        <taxon>Peronosporomycetes</taxon>
        <taxon>Peronosporales</taxon>
        <taxon>Peronosporaceae</taxon>
        <taxon>Hyaloperonospora</taxon>
    </lineage>
</organism>
<dbReference type="EnsemblProtists" id="HpaT813188">
    <property type="protein sequence ID" value="HpaP813188"/>
    <property type="gene ID" value="HpaG813188"/>
</dbReference>
<dbReference type="InParanoid" id="M4C273"/>
<protein>
    <submittedName>
        <fullName evidence="1">Uncharacterized protein</fullName>
    </submittedName>
</protein>